<dbReference type="AlphaFoldDB" id="X1U3J9"/>
<sequence>GTMYLTVKDLMEWLPVKATTVKGYLRNGKIQGRKIDQKWYVTRENFYRFLEGK</sequence>
<protein>
    <recommendedName>
        <fullName evidence="1">Helix-turn-helix domain-containing protein</fullName>
    </recommendedName>
</protein>
<dbReference type="InterPro" id="IPR009061">
    <property type="entry name" value="DNA-bd_dom_put_sf"/>
</dbReference>
<reference evidence="2" key="1">
    <citation type="journal article" date="2014" name="Front. Microbiol.">
        <title>High frequency of phylogenetically diverse reductive dehalogenase-homologous genes in deep subseafloor sedimentary metagenomes.</title>
        <authorList>
            <person name="Kawai M."/>
            <person name="Futagami T."/>
            <person name="Toyoda A."/>
            <person name="Takaki Y."/>
            <person name="Nishi S."/>
            <person name="Hori S."/>
            <person name="Arai W."/>
            <person name="Tsubouchi T."/>
            <person name="Morono Y."/>
            <person name="Uchiyama I."/>
            <person name="Ito T."/>
            <person name="Fujiyama A."/>
            <person name="Inagaki F."/>
            <person name="Takami H."/>
        </authorList>
    </citation>
    <scope>NUCLEOTIDE SEQUENCE</scope>
    <source>
        <strain evidence="2">Expedition CK06-06</strain>
    </source>
</reference>
<name>X1U3J9_9ZZZZ</name>
<dbReference type="InterPro" id="IPR041657">
    <property type="entry name" value="HTH_17"/>
</dbReference>
<comment type="caution">
    <text evidence="2">The sequence shown here is derived from an EMBL/GenBank/DDBJ whole genome shotgun (WGS) entry which is preliminary data.</text>
</comment>
<proteinExistence type="predicted"/>
<evidence type="ECO:0000313" key="2">
    <source>
        <dbReference type="EMBL" id="GAJ12064.1"/>
    </source>
</evidence>
<evidence type="ECO:0000259" key="1">
    <source>
        <dbReference type="Pfam" id="PF12728"/>
    </source>
</evidence>
<gene>
    <name evidence="2" type="ORF">S12H4_43965</name>
</gene>
<accession>X1U3J9</accession>
<dbReference type="EMBL" id="BARW01027041">
    <property type="protein sequence ID" value="GAJ12064.1"/>
    <property type="molecule type" value="Genomic_DNA"/>
</dbReference>
<feature type="non-terminal residue" evidence="2">
    <location>
        <position position="1"/>
    </location>
</feature>
<feature type="domain" description="Helix-turn-helix" evidence="1">
    <location>
        <begin position="4"/>
        <end position="52"/>
    </location>
</feature>
<dbReference type="Pfam" id="PF12728">
    <property type="entry name" value="HTH_17"/>
    <property type="match status" value="1"/>
</dbReference>
<dbReference type="SUPFAM" id="SSF46955">
    <property type="entry name" value="Putative DNA-binding domain"/>
    <property type="match status" value="1"/>
</dbReference>
<organism evidence="2">
    <name type="scientific">marine sediment metagenome</name>
    <dbReference type="NCBI Taxonomy" id="412755"/>
    <lineage>
        <taxon>unclassified sequences</taxon>
        <taxon>metagenomes</taxon>
        <taxon>ecological metagenomes</taxon>
    </lineage>
</organism>